<keyword evidence="1" id="KW-0472">Membrane</keyword>
<evidence type="ECO:0000313" key="3">
    <source>
        <dbReference type="Proteomes" id="UP000199153"/>
    </source>
</evidence>
<keyword evidence="3" id="KW-1185">Reference proteome</keyword>
<dbReference type="RefSeq" id="WP_093410783.1">
    <property type="nucleotide sequence ID" value="NZ_FOVL01000020.1"/>
</dbReference>
<dbReference type="STRING" id="287099.SAMN05660413_02803"/>
<evidence type="ECO:0000256" key="1">
    <source>
        <dbReference type="SAM" id="Phobius"/>
    </source>
</evidence>
<proteinExistence type="predicted"/>
<gene>
    <name evidence="2" type="ORF">SAMN05660413_02803</name>
</gene>
<dbReference type="EMBL" id="FOVL01000020">
    <property type="protein sequence ID" value="SFN84435.1"/>
    <property type="molecule type" value="Genomic_DNA"/>
</dbReference>
<protein>
    <submittedName>
        <fullName evidence="2">Uncharacterized protein</fullName>
    </submittedName>
</protein>
<keyword evidence="1" id="KW-1133">Transmembrane helix</keyword>
<keyword evidence="1" id="KW-0812">Transmembrane</keyword>
<dbReference type="AlphaFoldDB" id="A0A1I5CBN5"/>
<evidence type="ECO:0000313" key="2">
    <source>
        <dbReference type="EMBL" id="SFN84435.1"/>
    </source>
</evidence>
<name>A0A1I5CBN5_9FLAO</name>
<reference evidence="2 3" key="1">
    <citation type="submission" date="2016-10" db="EMBL/GenBank/DDBJ databases">
        <authorList>
            <person name="de Groot N.N."/>
        </authorList>
    </citation>
    <scope>NUCLEOTIDE SEQUENCE [LARGE SCALE GENOMIC DNA]</scope>
    <source>
        <strain evidence="2 3">DSM 17794</strain>
    </source>
</reference>
<dbReference type="OrthoDB" id="1340494at2"/>
<dbReference type="Proteomes" id="UP000199153">
    <property type="component" value="Unassembled WGS sequence"/>
</dbReference>
<sequence length="213" mass="24656">MTEKLINSVFEKAGKESGKDSVHGRAEYLAEHISEVYKFQVSSKTLIRYYKKEYSPSHPLTDYLSQFLGYENYGGFVKNESEPVLKPGEKNYKKNKAWIIALILLPLIGVSAYVGYQNGKEECMIWKKDHFERTACSGKENEELLRIFRLENFKKIKPTDTTAFFKNGKVQVWYDKSDKKLEFFTAPGIHPKNGKTLKPVSKYIIKKYIKTGE</sequence>
<accession>A0A1I5CBN5</accession>
<feature type="transmembrane region" description="Helical" evidence="1">
    <location>
        <begin position="97"/>
        <end position="116"/>
    </location>
</feature>
<organism evidence="2 3">
    <name type="scientific">Salegentibacter flavus</name>
    <dbReference type="NCBI Taxonomy" id="287099"/>
    <lineage>
        <taxon>Bacteria</taxon>
        <taxon>Pseudomonadati</taxon>
        <taxon>Bacteroidota</taxon>
        <taxon>Flavobacteriia</taxon>
        <taxon>Flavobacteriales</taxon>
        <taxon>Flavobacteriaceae</taxon>
        <taxon>Salegentibacter</taxon>
    </lineage>
</organism>